<dbReference type="AlphaFoldDB" id="A0AAJ1U6C6"/>
<dbReference type="GO" id="GO:0047570">
    <property type="term" value="F:3-oxoadipate enol-lactonase activity"/>
    <property type="evidence" value="ECO:0007669"/>
    <property type="project" value="UniProtKB-EC"/>
</dbReference>
<dbReference type="SUPFAM" id="SSF53474">
    <property type="entry name" value="alpha/beta-Hydrolases"/>
    <property type="match status" value="1"/>
</dbReference>
<dbReference type="InterPro" id="IPR000073">
    <property type="entry name" value="AB_hydrolase_1"/>
</dbReference>
<keyword evidence="2" id="KW-0378">Hydrolase</keyword>
<comment type="caution">
    <text evidence="2">The sequence shown here is derived from an EMBL/GenBank/DDBJ whole genome shotgun (WGS) entry which is preliminary data.</text>
</comment>
<dbReference type="Pfam" id="PF12697">
    <property type="entry name" value="Abhydrolase_6"/>
    <property type="match status" value="1"/>
</dbReference>
<evidence type="ECO:0000313" key="3">
    <source>
        <dbReference type="Proteomes" id="UP001239215"/>
    </source>
</evidence>
<evidence type="ECO:0000313" key="2">
    <source>
        <dbReference type="EMBL" id="MDQ1104097.1"/>
    </source>
</evidence>
<sequence>MNEPDVSRRVWWQHEPGTGGATVVLTHGAGADHHMFDLLLPRLHAAGFGTLVWDVPGHGRSPLGEDRFSVAEAGQVLVQLLDRIGVRGPVVLLGQSMGGNIAQQVLLDHPERCGALVAIGSTSNTLPVTRWERFQLRLAGPLLRLVPRKRLVRSMVRASAVTEPARVYLADVFTALGKRRFVQVWAGVARAVRPRPGYTSDVPQLLLVGARDETGNIGDAMQRWARRDARALLVTVPDAGHVAQLDQPDLVADEVIRFLEREAA</sequence>
<reference evidence="2" key="1">
    <citation type="submission" date="2023-07" db="EMBL/GenBank/DDBJ databases">
        <title>Functional and genomic diversity of the sorghum phyllosphere microbiome.</title>
        <authorList>
            <person name="Shade A."/>
        </authorList>
    </citation>
    <scope>NUCLEOTIDE SEQUENCE</scope>
    <source>
        <strain evidence="2">SORGH_AS_1067</strain>
    </source>
</reference>
<dbReference type="EMBL" id="JAUTAN010000001">
    <property type="protein sequence ID" value="MDQ1104097.1"/>
    <property type="molecule type" value="Genomic_DNA"/>
</dbReference>
<accession>A0AAJ1U6C6</accession>
<dbReference type="PANTHER" id="PTHR43194:SF5">
    <property type="entry name" value="PIMELOYL-[ACYL-CARRIER PROTEIN] METHYL ESTER ESTERASE"/>
    <property type="match status" value="1"/>
</dbReference>
<organism evidence="2 3">
    <name type="scientific">Nocardioides zeae</name>
    <dbReference type="NCBI Taxonomy" id="1457234"/>
    <lineage>
        <taxon>Bacteria</taxon>
        <taxon>Bacillati</taxon>
        <taxon>Actinomycetota</taxon>
        <taxon>Actinomycetes</taxon>
        <taxon>Propionibacteriales</taxon>
        <taxon>Nocardioidaceae</taxon>
        <taxon>Nocardioides</taxon>
    </lineage>
</organism>
<dbReference type="PANTHER" id="PTHR43194">
    <property type="entry name" value="HYDROLASE ALPHA/BETA FOLD FAMILY"/>
    <property type="match status" value="1"/>
</dbReference>
<feature type="domain" description="AB hydrolase-1" evidence="1">
    <location>
        <begin position="23"/>
        <end position="253"/>
    </location>
</feature>
<protein>
    <submittedName>
        <fullName evidence="2">3-oxoadipate enol-lactonase</fullName>
        <ecNumber evidence="2">3.1.1.24</ecNumber>
    </submittedName>
</protein>
<dbReference type="InterPro" id="IPR050228">
    <property type="entry name" value="Carboxylesterase_BioH"/>
</dbReference>
<dbReference type="RefSeq" id="WP_307199474.1">
    <property type="nucleotide sequence ID" value="NZ_JAUTAN010000001.1"/>
</dbReference>
<dbReference type="Proteomes" id="UP001239215">
    <property type="component" value="Unassembled WGS sequence"/>
</dbReference>
<evidence type="ECO:0000259" key="1">
    <source>
        <dbReference type="Pfam" id="PF12697"/>
    </source>
</evidence>
<gene>
    <name evidence="2" type="ORF">QE405_001381</name>
</gene>
<dbReference type="EC" id="3.1.1.24" evidence="2"/>
<dbReference type="PRINTS" id="PR00111">
    <property type="entry name" value="ABHYDROLASE"/>
</dbReference>
<dbReference type="Gene3D" id="3.40.50.1820">
    <property type="entry name" value="alpha/beta hydrolase"/>
    <property type="match status" value="1"/>
</dbReference>
<dbReference type="InterPro" id="IPR029058">
    <property type="entry name" value="AB_hydrolase_fold"/>
</dbReference>
<proteinExistence type="predicted"/>
<name>A0AAJ1U6C6_9ACTN</name>